<dbReference type="CDD" id="cd00211">
    <property type="entry name" value="PTS_IIA_fru"/>
    <property type="match status" value="1"/>
</dbReference>
<keyword evidence="3" id="KW-1185">Reference proteome</keyword>
<protein>
    <recommendedName>
        <fullName evidence="1">PTS EIIA type-2 domain-containing protein</fullName>
    </recommendedName>
</protein>
<comment type="caution">
    <text evidence="2">The sequence shown here is derived from an EMBL/GenBank/DDBJ whole genome shotgun (WGS) entry which is preliminary data.</text>
</comment>
<sequence length="148" mass="16700">MINYLTNKLLTVVEEKLTKEEVVELLAERMAQNTKVVKDKGAFLEKVFQREEVGTTGIGMGVVVPHARSESVEDIIVSIALLKHPIEFNTPDGEDAQLVILVGAPKTKNKEYLNLLARIARIFRNKDYRKSVFEATNEEELIEAMSEL</sequence>
<proteinExistence type="predicted"/>
<organism evidence="2 3">
    <name type="scientific">Propionigenium maris DSM 9537</name>
    <dbReference type="NCBI Taxonomy" id="1123000"/>
    <lineage>
        <taxon>Bacteria</taxon>
        <taxon>Fusobacteriati</taxon>
        <taxon>Fusobacteriota</taxon>
        <taxon>Fusobacteriia</taxon>
        <taxon>Fusobacteriales</taxon>
        <taxon>Fusobacteriaceae</taxon>
        <taxon>Propionigenium</taxon>
    </lineage>
</organism>
<gene>
    <name evidence="2" type="ORF">PM10SUCC1_22220</name>
</gene>
<dbReference type="InterPro" id="IPR016152">
    <property type="entry name" value="PTrfase/Anion_transptr"/>
</dbReference>
<dbReference type="PANTHER" id="PTHR47738">
    <property type="entry name" value="PTS SYSTEM FRUCTOSE-LIKE EIIA COMPONENT-RELATED"/>
    <property type="match status" value="1"/>
</dbReference>
<dbReference type="PROSITE" id="PS51094">
    <property type="entry name" value="PTS_EIIA_TYPE_2"/>
    <property type="match status" value="1"/>
</dbReference>
<dbReference type="InterPro" id="IPR002178">
    <property type="entry name" value="PTS_EIIA_type-2_dom"/>
</dbReference>
<dbReference type="Gene3D" id="3.40.930.10">
    <property type="entry name" value="Mannitol-specific EII, Chain A"/>
    <property type="match status" value="1"/>
</dbReference>
<feature type="domain" description="PTS EIIA type-2" evidence="1">
    <location>
        <begin position="3"/>
        <end position="148"/>
    </location>
</feature>
<dbReference type="Pfam" id="PF00359">
    <property type="entry name" value="PTS_EIIA_2"/>
    <property type="match status" value="1"/>
</dbReference>
<dbReference type="InterPro" id="IPR051541">
    <property type="entry name" value="PTS_SugarTrans_NitroReg"/>
</dbReference>
<dbReference type="RefSeq" id="WP_281836011.1">
    <property type="nucleotide sequence ID" value="NZ_BSDY01000009.1"/>
</dbReference>
<reference evidence="2" key="1">
    <citation type="submission" date="2022-12" db="EMBL/GenBank/DDBJ databases">
        <title>Reference genome sequencing for broad-spectrum identification of bacterial and archaeal isolates by mass spectrometry.</title>
        <authorList>
            <person name="Sekiguchi Y."/>
            <person name="Tourlousse D.M."/>
        </authorList>
    </citation>
    <scope>NUCLEOTIDE SEQUENCE</scope>
    <source>
        <strain evidence="2">10succ1</strain>
    </source>
</reference>
<accession>A0A9W6GKC0</accession>
<evidence type="ECO:0000313" key="3">
    <source>
        <dbReference type="Proteomes" id="UP001144471"/>
    </source>
</evidence>
<dbReference type="AlphaFoldDB" id="A0A9W6GKC0"/>
<dbReference type="SUPFAM" id="SSF55804">
    <property type="entry name" value="Phoshotransferase/anion transport protein"/>
    <property type="match status" value="1"/>
</dbReference>
<name>A0A9W6GKC0_9FUSO</name>
<evidence type="ECO:0000259" key="1">
    <source>
        <dbReference type="PROSITE" id="PS51094"/>
    </source>
</evidence>
<dbReference type="EMBL" id="BSDY01000009">
    <property type="protein sequence ID" value="GLI56708.1"/>
    <property type="molecule type" value="Genomic_DNA"/>
</dbReference>
<dbReference type="Proteomes" id="UP001144471">
    <property type="component" value="Unassembled WGS sequence"/>
</dbReference>
<evidence type="ECO:0000313" key="2">
    <source>
        <dbReference type="EMBL" id="GLI56708.1"/>
    </source>
</evidence>